<evidence type="ECO:0000313" key="2">
    <source>
        <dbReference type="EMBL" id="MBW0475908.1"/>
    </source>
</evidence>
<dbReference type="Proteomes" id="UP000765509">
    <property type="component" value="Unassembled WGS sequence"/>
</dbReference>
<dbReference type="EMBL" id="AVOT02004275">
    <property type="protein sequence ID" value="MBW0475908.1"/>
    <property type="molecule type" value="Genomic_DNA"/>
</dbReference>
<protein>
    <recommendedName>
        <fullName evidence="1">Reverse transcriptase domain-containing protein</fullName>
    </recommendedName>
</protein>
<feature type="domain" description="Reverse transcriptase" evidence="1">
    <location>
        <begin position="82"/>
        <end position="193"/>
    </location>
</feature>
<dbReference type="AlphaFoldDB" id="A0A9Q3C2T5"/>
<keyword evidence="3" id="KW-1185">Reference proteome</keyword>
<accession>A0A9Q3C2T5</accession>
<dbReference type="InterPro" id="IPR043128">
    <property type="entry name" value="Rev_trsase/Diguanyl_cyclase"/>
</dbReference>
<dbReference type="Pfam" id="PF00078">
    <property type="entry name" value="RVT_1"/>
    <property type="match status" value="1"/>
</dbReference>
<evidence type="ECO:0000259" key="1">
    <source>
        <dbReference type="Pfam" id="PF00078"/>
    </source>
</evidence>
<dbReference type="CDD" id="cd01647">
    <property type="entry name" value="RT_LTR"/>
    <property type="match status" value="1"/>
</dbReference>
<comment type="caution">
    <text evidence="2">The sequence shown here is derived from an EMBL/GenBank/DDBJ whole genome shotgun (WGS) entry which is preliminary data.</text>
</comment>
<proteinExistence type="predicted"/>
<gene>
    <name evidence="2" type="ORF">O181_015623</name>
</gene>
<dbReference type="InterPro" id="IPR053134">
    <property type="entry name" value="RNA-dir_DNA_polymerase"/>
</dbReference>
<reference evidence="2" key="1">
    <citation type="submission" date="2021-03" db="EMBL/GenBank/DDBJ databases">
        <title>Draft genome sequence of rust myrtle Austropuccinia psidii MF-1, a brazilian biotype.</title>
        <authorList>
            <person name="Quecine M.C."/>
            <person name="Pachon D.M.R."/>
            <person name="Bonatelli M.L."/>
            <person name="Correr F.H."/>
            <person name="Franceschini L.M."/>
            <person name="Leite T.F."/>
            <person name="Margarido G.R.A."/>
            <person name="Almeida C.A."/>
            <person name="Ferrarezi J.A."/>
            <person name="Labate C.A."/>
        </authorList>
    </citation>
    <scope>NUCLEOTIDE SEQUENCE</scope>
    <source>
        <strain evidence="2">MF-1</strain>
    </source>
</reference>
<name>A0A9Q3C2T5_9BASI</name>
<dbReference type="InterPro" id="IPR000477">
    <property type="entry name" value="RT_dom"/>
</dbReference>
<dbReference type="FunFam" id="3.30.70.270:FF:000003">
    <property type="entry name" value="Transposon Ty3-G Gag-Pol polyprotein"/>
    <property type="match status" value="1"/>
</dbReference>
<dbReference type="PANTHER" id="PTHR24559:SF440">
    <property type="entry name" value="RIBONUCLEASE H"/>
    <property type="match status" value="1"/>
</dbReference>
<sequence>MKEQWDEGEEPEEIETVLKVVPSSYRQYLDVFSKVKAEKPPPHHACDHHIEMEGSLPPVGVIYFLSNHESEKLWAYISEHINLCGAYNLLRIKEGGEHLNAFRTKYGSYEYLVMQLGLANAPASFQNFVNDIFSDFLDIFVIVYLDDIMVFSGSKEEHVKLVASVLQRLRDNNLFAKASKWVFHASSMEYLGYFDSSDGLKMDSSKDQRILNSPQTKNIKAFESFLGFAIFYHNFIKNYSKKIISLTSLFKIDSPFIFNNKALSQFQIINQDFNTAPMLSHVNPSLLTIVETNSSDYDFIAVLSQVID</sequence>
<dbReference type="OrthoDB" id="2446696at2759"/>
<organism evidence="2 3">
    <name type="scientific">Austropuccinia psidii MF-1</name>
    <dbReference type="NCBI Taxonomy" id="1389203"/>
    <lineage>
        <taxon>Eukaryota</taxon>
        <taxon>Fungi</taxon>
        <taxon>Dikarya</taxon>
        <taxon>Basidiomycota</taxon>
        <taxon>Pucciniomycotina</taxon>
        <taxon>Pucciniomycetes</taxon>
        <taxon>Pucciniales</taxon>
        <taxon>Sphaerophragmiaceae</taxon>
        <taxon>Austropuccinia</taxon>
    </lineage>
</organism>
<dbReference type="SUPFAM" id="SSF56672">
    <property type="entry name" value="DNA/RNA polymerases"/>
    <property type="match status" value="1"/>
</dbReference>
<dbReference type="PANTHER" id="PTHR24559">
    <property type="entry name" value="TRANSPOSON TY3-I GAG-POL POLYPROTEIN"/>
    <property type="match status" value="1"/>
</dbReference>
<dbReference type="Gene3D" id="3.30.70.270">
    <property type="match status" value="2"/>
</dbReference>
<evidence type="ECO:0000313" key="3">
    <source>
        <dbReference type="Proteomes" id="UP000765509"/>
    </source>
</evidence>
<dbReference type="InterPro" id="IPR043502">
    <property type="entry name" value="DNA/RNA_pol_sf"/>
</dbReference>